<organism evidence="7 8">
    <name type="scientific">Corynebacterium glyciniphilum AJ 3170</name>
    <dbReference type="NCBI Taxonomy" id="1404245"/>
    <lineage>
        <taxon>Bacteria</taxon>
        <taxon>Bacillati</taxon>
        <taxon>Actinomycetota</taxon>
        <taxon>Actinomycetes</taxon>
        <taxon>Mycobacteriales</taxon>
        <taxon>Corynebacteriaceae</taxon>
        <taxon>Corynebacterium</taxon>
    </lineage>
</organism>
<dbReference type="InterPro" id="IPR009057">
    <property type="entry name" value="Homeodomain-like_sf"/>
</dbReference>
<dbReference type="InterPro" id="IPR011075">
    <property type="entry name" value="TetR_C"/>
</dbReference>
<dbReference type="PRINTS" id="PR00455">
    <property type="entry name" value="HTHTETR"/>
</dbReference>
<protein>
    <submittedName>
        <fullName evidence="7">Putative transcriptional regulator, TetR-family</fullName>
    </submittedName>
</protein>
<dbReference type="SUPFAM" id="SSF46689">
    <property type="entry name" value="Homeodomain-like"/>
    <property type="match status" value="1"/>
</dbReference>
<sequence>MPETRRRPARERILAAATELFYEQGIAATGIDTIVDHAGVARKSLYNNFSSKDELIAAFIEQRHHQWLGLYDTRLRHAGPAPTDRVLAVFDAYTDHAEADGQRFRGCGLLNSAAEFPAGSPPRAQVSRHKKEIEDLLLAALKPGPLAEDTGDTEDTEDTEDAARATAGHLSFLLEGAMTRSGLDGTTEHLHHARDLAEEIVRRATSGSPCTA</sequence>
<keyword evidence="2 4" id="KW-0238">DNA-binding</keyword>
<feature type="DNA-binding region" description="H-T-H motif" evidence="4">
    <location>
        <begin position="30"/>
        <end position="49"/>
    </location>
</feature>
<dbReference type="InterPro" id="IPR036271">
    <property type="entry name" value="Tet_transcr_reg_TetR-rel_C_sf"/>
</dbReference>
<dbReference type="HOGENOM" id="CLU_069356_23_1_11"/>
<evidence type="ECO:0000259" key="6">
    <source>
        <dbReference type="PROSITE" id="PS50977"/>
    </source>
</evidence>
<proteinExistence type="predicted"/>
<evidence type="ECO:0000256" key="4">
    <source>
        <dbReference type="PROSITE-ProRule" id="PRU00335"/>
    </source>
</evidence>
<dbReference type="InterPro" id="IPR001647">
    <property type="entry name" value="HTH_TetR"/>
</dbReference>
<keyword evidence="1" id="KW-0805">Transcription regulation</keyword>
<dbReference type="AlphaFoldDB" id="X5E8K2"/>
<dbReference type="PANTHER" id="PTHR47506">
    <property type="entry name" value="TRANSCRIPTIONAL REGULATORY PROTEIN"/>
    <property type="match status" value="1"/>
</dbReference>
<dbReference type="KEGG" id="cgy:CGLY_02765"/>
<dbReference type="STRING" id="1404245.CGLY_02765"/>
<evidence type="ECO:0000256" key="2">
    <source>
        <dbReference type="ARBA" id="ARBA00023125"/>
    </source>
</evidence>
<reference evidence="7 8" key="1">
    <citation type="journal article" date="2015" name="Int. J. Syst. Evol. Microbiol.">
        <title>Revisiting Corynebacterium glyciniphilum (ex Kubota et al., 1972) sp. nov., nom. rev., isolated from putrefied banana.</title>
        <authorList>
            <person name="Al-Dilaimi A."/>
            <person name="Bednarz H."/>
            <person name="Lomker A."/>
            <person name="Niehaus K."/>
            <person name="Kalinowski J."/>
            <person name="Ruckert C."/>
        </authorList>
    </citation>
    <scope>NUCLEOTIDE SEQUENCE [LARGE SCALE GENOMIC DNA]</scope>
    <source>
        <strain evidence="7">AJ 3170</strain>
    </source>
</reference>
<feature type="region of interest" description="Disordered" evidence="5">
    <location>
        <begin position="142"/>
        <end position="161"/>
    </location>
</feature>
<dbReference type="Pfam" id="PF00440">
    <property type="entry name" value="TetR_N"/>
    <property type="match status" value="1"/>
</dbReference>
<dbReference type="Pfam" id="PF16925">
    <property type="entry name" value="TetR_C_13"/>
    <property type="match status" value="1"/>
</dbReference>
<dbReference type="PANTHER" id="PTHR47506:SF1">
    <property type="entry name" value="HTH-TYPE TRANSCRIPTIONAL REGULATOR YJDC"/>
    <property type="match status" value="1"/>
</dbReference>
<dbReference type="EMBL" id="CP006842">
    <property type="protein sequence ID" value="AHW63001.1"/>
    <property type="molecule type" value="Genomic_DNA"/>
</dbReference>
<dbReference type="eggNOG" id="COG1309">
    <property type="taxonomic scope" value="Bacteria"/>
</dbReference>
<evidence type="ECO:0000256" key="3">
    <source>
        <dbReference type="ARBA" id="ARBA00023163"/>
    </source>
</evidence>
<keyword evidence="3" id="KW-0804">Transcription</keyword>
<dbReference type="RefSeq" id="WP_038545982.1">
    <property type="nucleotide sequence ID" value="NZ_CP006842.1"/>
</dbReference>
<dbReference type="GO" id="GO:0003677">
    <property type="term" value="F:DNA binding"/>
    <property type="evidence" value="ECO:0007669"/>
    <property type="project" value="UniProtKB-UniRule"/>
</dbReference>
<dbReference type="PROSITE" id="PS50977">
    <property type="entry name" value="HTH_TETR_2"/>
    <property type="match status" value="1"/>
</dbReference>
<evidence type="ECO:0000256" key="1">
    <source>
        <dbReference type="ARBA" id="ARBA00023015"/>
    </source>
</evidence>
<name>X5E8K2_9CORY</name>
<feature type="compositionally biased region" description="Acidic residues" evidence="5">
    <location>
        <begin position="149"/>
        <end position="160"/>
    </location>
</feature>
<dbReference type="OrthoDB" id="4214267at2"/>
<evidence type="ECO:0000313" key="7">
    <source>
        <dbReference type="EMBL" id="AHW63001.1"/>
    </source>
</evidence>
<feature type="domain" description="HTH tetR-type" evidence="6">
    <location>
        <begin position="7"/>
        <end position="67"/>
    </location>
</feature>
<dbReference type="Proteomes" id="UP000023703">
    <property type="component" value="Chromosome"/>
</dbReference>
<accession>X5E8K2</accession>
<dbReference type="SUPFAM" id="SSF48498">
    <property type="entry name" value="Tetracyclin repressor-like, C-terminal domain"/>
    <property type="match status" value="1"/>
</dbReference>
<gene>
    <name evidence="7" type="ORF">CGLY_02765</name>
</gene>
<evidence type="ECO:0000256" key="5">
    <source>
        <dbReference type="SAM" id="MobiDB-lite"/>
    </source>
</evidence>
<evidence type="ECO:0000313" key="8">
    <source>
        <dbReference type="Proteomes" id="UP000023703"/>
    </source>
</evidence>
<keyword evidence="8" id="KW-1185">Reference proteome</keyword>
<dbReference type="Gene3D" id="1.10.357.10">
    <property type="entry name" value="Tetracycline Repressor, domain 2"/>
    <property type="match status" value="1"/>
</dbReference>